<evidence type="ECO:0000256" key="1">
    <source>
        <dbReference type="SAM" id="MobiDB-lite"/>
    </source>
</evidence>
<comment type="caution">
    <text evidence="2">The sequence shown here is derived from an EMBL/GenBank/DDBJ whole genome shotgun (WGS) entry which is preliminary data.</text>
</comment>
<feature type="region of interest" description="Disordered" evidence="1">
    <location>
        <begin position="52"/>
        <end position="89"/>
    </location>
</feature>
<feature type="region of interest" description="Disordered" evidence="1">
    <location>
        <begin position="132"/>
        <end position="183"/>
    </location>
</feature>
<feature type="region of interest" description="Disordered" evidence="1">
    <location>
        <begin position="559"/>
        <end position="598"/>
    </location>
</feature>
<feature type="compositionally biased region" description="Basic and acidic residues" evidence="1">
    <location>
        <begin position="381"/>
        <end position="394"/>
    </location>
</feature>
<feature type="region of interest" description="Disordered" evidence="1">
    <location>
        <begin position="617"/>
        <end position="651"/>
    </location>
</feature>
<feature type="compositionally biased region" description="Polar residues" evidence="1">
    <location>
        <begin position="583"/>
        <end position="593"/>
    </location>
</feature>
<feature type="compositionally biased region" description="Basic and acidic residues" evidence="1">
    <location>
        <begin position="75"/>
        <end position="84"/>
    </location>
</feature>
<accession>A0A9P5MRV3</accession>
<dbReference type="AlphaFoldDB" id="A0A9P5MRV3"/>
<keyword evidence="3" id="KW-1185">Reference proteome</keyword>
<dbReference type="OrthoDB" id="10574920at2759"/>
<proteinExistence type="predicted"/>
<reference evidence="2" key="2">
    <citation type="journal article" date="2020" name="Nat. Commun.">
        <title>Large-scale genome sequencing of mycorrhizal fungi provides insights into the early evolution of symbiotic traits.</title>
        <authorList>
            <person name="Miyauchi S."/>
            <person name="Kiss E."/>
            <person name="Kuo A."/>
            <person name="Drula E."/>
            <person name="Kohler A."/>
            <person name="Sanchez-Garcia M."/>
            <person name="Morin E."/>
            <person name="Andreopoulos B."/>
            <person name="Barry K.W."/>
            <person name="Bonito G."/>
            <person name="Buee M."/>
            <person name="Carver A."/>
            <person name="Chen C."/>
            <person name="Cichocki N."/>
            <person name="Clum A."/>
            <person name="Culley D."/>
            <person name="Crous P.W."/>
            <person name="Fauchery L."/>
            <person name="Girlanda M."/>
            <person name="Hayes R.D."/>
            <person name="Keri Z."/>
            <person name="LaButti K."/>
            <person name="Lipzen A."/>
            <person name="Lombard V."/>
            <person name="Magnuson J."/>
            <person name="Maillard F."/>
            <person name="Murat C."/>
            <person name="Nolan M."/>
            <person name="Ohm R.A."/>
            <person name="Pangilinan J."/>
            <person name="Pereira M.F."/>
            <person name="Perotto S."/>
            <person name="Peter M."/>
            <person name="Pfister S."/>
            <person name="Riley R."/>
            <person name="Sitrit Y."/>
            <person name="Stielow J.B."/>
            <person name="Szollosi G."/>
            <person name="Zifcakova L."/>
            <person name="Stursova M."/>
            <person name="Spatafora J.W."/>
            <person name="Tedersoo L."/>
            <person name="Vaario L.M."/>
            <person name="Yamada A."/>
            <person name="Yan M."/>
            <person name="Wang P."/>
            <person name="Xu J."/>
            <person name="Bruns T."/>
            <person name="Baldrian P."/>
            <person name="Vilgalys R."/>
            <person name="Dunand C."/>
            <person name="Henrissat B."/>
            <person name="Grigoriev I.V."/>
            <person name="Hibbett D."/>
            <person name="Nagy L.G."/>
            <person name="Martin F.M."/>
        </authorList>
    </citation>
    <scope>NUCLEOTIDE SEQUENCE</scope>
    <source>
        <strain evidence="2">Prilba</strain>
    </source>
</reference>
<organism evidence="2 3">
    <name type="scientific">Russula ochroleuca</name>
    <dbReference type="NCBI Taxonomy" id="152965"/>
    <lineage>
        <taxon>Eukaryota</taxon>
        <taxon>Fungi</taxon>
        <taxon>Dikarya</taxon>
        <taxon>Basidiomycota</taxon>
        <taxon>Agaricomycotina</taxon>
        <taxon>Agaricomycetes</taxon>
        <taxon>Russulales</taxon>
        <taxon>Russulaceae</taxon>
        <taxon>Russula</taxon>
    </lineage>
</organism>
<feature type="compositionally biased region" description="Basic and acidic residues" evidence="1">
    <location>
        <begin position="169"/>
        <end position="183"/>
    </location>
</feature>
<reference evidence="2" key="1">
    <citation type="submission" date="2019-10" db="EMBL/GenBank/DDBJ databases">
        <authorList>
            <consortium name="DOE Joint Genome Institute"/>
            <person name="Kuo A."/>
            <person name="Miyauchi S."/>
            <person name="Kiss E."/>
            <person name="Drula E."/>
            <person name="Kohler A."/>
            <person name="Sanchez-Garcia M."/>
            <person name="Andreopoulos B."/>
            <person name="Barry K.W."/>
            <person name="Bonito G."/>
            <person name="Buee M."/>
            <person name="Carver A."/>
            <person name="Chen C."/>
            <person name="Cichocki N."/>
            <person name="Clum A."/>
            <person name="Culley D."/>
            <person name="Crous P.W."/>
            <person name="Fauchery L."/>
            <person name="Girlanda M."/>
            <person name="Hayes R."/>
            <person name="Keri Z."/>
            <person name="LaButti K."/>
            <person name="Lipzen A."/>
            <person name="Lombard V."/>
            <person name="Magnuson J."/>
            <person name="Maillard F."/>
            <person name="Morin E."/>
            <person name="Murat C."/>
            <person name="Nolan M."/>
            <person name="Ohm R."/>
            <person name="Pangilinan J."/>
            <person name="Pereira M."/>
            <person name="Perotto S."/>
            <person name="Peter M."/>
            <person name="Riley R."/>
            <person name="Sitrit Y."/>
            <person name="Stielow B."/>
            <person name="Szollosi G."/>
            <person name="Zifcakova L."/>
            <person name="Stursova M."/>
            <person name="Spatafora J.W."/>
            <person name="Tedersoo L."/>
            <person name="Vaario L.-M."/>
            <person name="Yamada A."/>
            <person name="Yan M."/>
            <person name="Wang P."/>
            <person name="Xu J."/>
            <person name="Bruns T."/>
            <person name="Baldrian P."/>
            <person name="Vilgalys R."/>
            <person name="Henrissat B."/>
            <person name="Grigoriev I.V."/>
            <person name="Hibbett D."/>
            <person name="Nagy L.G."/>
            <person name="Martin F.M."/>
        </authorList>
    </citation>
    <scope>NUCLEOTIDE SEQUENCE</scope>
    <source>
        <strain evidence="2">Prilba</strain>
    </source>
</reference>
<protein>
    <submittedName>
        <fullName evidence="2">Uncharacterized protein</fullName>
    </submittedName>
</protein>
<feature type="compositionally biased region" description="Polar residues" evidence="1">
    <location>
        <begin position="287"/>
        <end position="298"/>
    </location>
</feature>
<name>A0A9P5MRV3_9AGAM</name>
<dbReference type="EMBL" id="WHVB01000015">
    <property type="protein sequence ID" value="KAF8476356.1"/>
    <property type="molecule type" value="Genomic_DNA"/>
</dbReference>
<gene>
    <name evidence="2" type="ORF">DFH94DRAFT_109450</name>
</gene>
<sequence>MTAIPGVPSGDRQAITEHRDASQFDIGSDVRPPASQVSPHIVAALPPVIPTSGPQLWPPFDADKTQSVTPRRGRRESYTARGRGEPVNTEPKWVMYRRMEPRIESVPCSSAPSSRQLTSQLHYVNYLPRSRNLLRPPRSPALRSNTLLGSSGSEETRERDESSSSQVDSPRERTVIRPHAEQVDRTAFVHPPAMPSTPSPFPLDRWTTSASPILLPYPQGSAWAKRAFSQMHAPRSTLPYEPRAPSRGTPFELPHPPGEDRGKARPDDQGKDSPAAQHGPSAPSEHTPATTDSPTQDIRTPLLHHTDHPHPPENIPAATPHPFRQERSPSSVPRRLHVPPEHSHAMTELPSLQDRKDPSATPYKLSVPPPTWERKGRKRVMVHEEHENRLKDSADAEPNPTTSSAPDVVQNSEPPLEGSVQRTYSPYLSREYDSSAPYPPSTNPLQRPPSPPGDSQPLATSSDKSSIVLITFSLTADMMSLFVSPIAQPVQAIVNAASNLEKRRESQAQPRLFHPESPYSLEQPAATGLSLPQYLLQSRTGLSPSPVGDMKQGVVSPARLQQGRGPNRGSSQSSLHPGVVDQEISSRPSTRTSSEVRDGLVIIQPEPLEFEHPLALRVRDGLPMEDGPPPPGLRKKKEVEPPSSGPQIPEKSSTFCCFARRCCRGS</sequence>
<dbReference type="Proteomes" id="UP000759537">
    <property type="component" value="Unassembled WGS sequence"/>
</dbReference>
<feature type="compositionally biased region" description="Basic and acidic residues" evidence="1">
    <location>
        <begin position="257"/>
        <end position="271"/>
    </location>
</feature>
<evidence type="ECO:0000313" key="2">
    <source>
        <dbReference type="EMBL" id="KAF8476356.1"/>
    </source>
</evidence>
<feature type="region of interest" description="Disordered" evidence="1">
    <location>
        <begin position="236"/>
        <end position="462"/>
    </location>
</feature>
<feature type="region of interest" description="Disordered" evidence="1">
    <location>
        <begin position="1"/>
        <end position="35"/>
    </location>
</feature>
<evidence type="ECO:0000313" key="3">
    <source>
        <dbReference type="Proteomes" id="UP000759537"/>
    </source>
</evidence>
<feature type="compositionally biased region" description="Pro residues" evidence="1">
    <location>
        <begin position="437"/>
        <end position="454"/>
    </location>
</feature>
<feature type="compositionally biased region" description="Low complexity" evidence="1">
    <location>
        <begin position="132"/>
        <end position="153"/>
    </location>
</feature>
<feature type="compositionally biased region" description="Polar residues" evidence="1">
    <location>
        <begin position="399"/>
        <end position="413"/>
    </location>
</feature>